<name>A0A6C0H847_9ZZZZ</name>
<sequence length="58" mass="6570">MSLRNCAFVESLKEKSREFLWCQIVETTEACTSKTYCNCGVINENLGCQEIFTVLSVV</sequence>
<reference evidence="1" key="1">
    <citation type="journal article" date="2020" name="Nature">
        <title>Giant virus diversity and host interactions through global metagenomics.</title>
        <authorList>
            <person name="Schulz F."/>
            <person name="Roux S."/>
            <person name="Paez-Espino D."/>
            <person name="Jungbluth S."/>
            <person name="Walsh D.A."/>
            <person name="Denef V.J."/>
            <person name="McMahon K.D."/>
            <person name="Konstantinidis K.T."/>
            <person name="Eloe-Fadrosh E.A."/>
            <person name="Kyrpides N.C."/>
            <person name="Woyke T."/>
        </authorList>
    </citation>
    <scope>NUCLEOTIDE SEQUENCE</scope>
    <source>
        <strain evidence="1">GVMAG-M-3300023179-73</strain>
    </source>
</reference>
<proteinExistence type="predicted"/>
<organism evidence="1">
    <name type="scientific">viral metagenome</name>
    <dbReference type="NCBI Taxonomy" id="1070528"/>
    <lineage>
        <taxon>unclassified sequences</taxon>
        <taxon>metagenomes</taxon>
        <taxon>organismal metagenomes</taxon>
    </lineage>
</organism>
<dbReference type="EMBL" id="MN739894">
    <property type="protein sequence ID" value="QHT76315.1"/>
    <property type="molecule type" value="Genomic_DNA"/>
</dbReference>
<accession>A0A6C0H847</accession>
<evidence type="ECO:0000313" key="1">
    <source>
        <dbReference type="EMBL" id="QHT76315.1"/>
    </source>
</evidence>
<protein>
    <submittedName>
        <fullName evidence="1">Uncharacterized protein</fullName>
    </submittedName>
</protein>
<dbReference type="AlphaFoldDB" id="A0A6C0H847"/>